<evidence type="ECO:0000256" key="4">
    <source>
        <dbReference type="ARBA" id="ARBA00022516"/>
    </source>
</evidence>
<dbReference type="Gramene" id="CMK217CT">
    <property type="protein sequence ID" value="CMK217CT"/>
    <property type="gene ID" value="CMK217C"/>
</dbReference>
<keyword evidence="17" id="KW-1185">Reference proteome</keyword>
<keyword evidence="9 14" id="KW-0472">Membrane</keyword>
<dbReference type="GO" id="GO:0016020">
    <property type="term" value="C:membrane"/>
    <property type="evidence" value="ECO:0007669"/>
    <property type="project" value="UniProtKB-SubCell"/>
</dbReference>
<dbReference type="OrthoDB" id="10051137at2759"/>
<evidence type="ECO:0000256" key="13">
    <source>
        <dbReference type="SAM" id="MobiDB-lite"/>
    </source>
</evidence>
<dbReference type="GO" id="GO:0005783">
    <property type="term" value="C:endoplasmic reticulum"/>
    <property type="evidence" value="ECO:0007669"/>
    <property type="project" value="TreeGrafter"/>
</dbReference>
<dbReference type="GO" id="GO:0008654">
    <property type="term" value="P:phospholipid biosynthetic process"/>
    <property type="evidence" value="ECO:0007669"/>
    <property type="project" value="UniProtKB-KW"/>
</dbReference>
<dbReference type="GO" id="GO:0019432">
    <property type="term" value="P:triglyceride biosynthetic process"/>
    <property type="evidence" value="ECO:0007669"/>
    <property type="project" value="TreeGrafter"/>
</dbReference>
<feature type="region of interest" description="Disordered" evidence="13">
    <location>
        <begin position="60"/>
        <end position="94"/>
    </location>
</feature>
<dbReference type="STRING" id="280699.M1V5F4"/>
<evidence type="ECO:0000256" key="9">
    <source>
        <dbReference type="ARBA" id="ARBA00023136"/>
    </source>
</evidence>
<evidence type="ECO:0000313" key="16">
    <source>
        <dbReference type="EMBL" id="BAM80575.1"/>
    </source>
</evidence>
<evidence type="ECO:0000256" key="7">
    <source>
        <dbReference type="ARBA" id="ARBA00022989"/>
    </source>
</evidence>
<dbReference type="KEGG" id="cme:CYME_CMK217C"/>
<feature type="domain" description="Phospholipid/glycerol acyltransferase" evidence="15">
    <location>
        <begin position="291"/>
        <end position="402"/>
    </location>
</feature>
<evidence type="ECO:0000256" key="11">
    <source>
        <dbReference type="ARBA" id="ARBA00023264"/>
    </source>
</evidence>
<evidence type="ECO:0000313" key="17">
    <source>
        <dbReference type="Proteomes" id="UP000007014"/>
    </source>
</evidence>
<dbReference type="AlphaFoldDB" id="M1V5F4"/>
<dbReference type="Proteomes" id="UP000007014">
    <property type="component" value="Chromosome 11"/>
</dbReference>
<protein>
    <submittedName>
        <fullName evidence="16">Similar to 1-acyl-sn-glycerol-3-phosphate acyltransferase</fullName>
    </submittedName>
</protein>
<keyword evidence="6 14" id="KW-0812">Transmembrane</keyword>
<dbReference type="Pfam" id="PF01553">
    <property type="entry name" value="Acyltransferase"/>
    <property type="match status" value="1"/>
</dbReference>
<feature type="transmembrane region" description="Helical" evidence="14">
    <location>
        <begin position="261"/>
        <end position="280"/>
    </location>
</feature>
<evidence type="ECO:0000256" key="6">
    <source>
        <dbReference type="ARBA" id="ARBA00022692"/>
    </source>
</evidence>
<dbReference type="EMBL" id="AP006493">
    <property type="protein sequence ID" value="BAM80575.1"/>
    <property type="molecule type" value="Genomic_DNA"/>
</dbReference>
<keyword evidence="5" id="KW-0808">Transferase</keyword>
<dbReference type="CDD" id="cd07991">
    <property type="entry name" value="LPLAT_LPCAT1-like"/>
    <property type="match status" value="1"/>
</dbReference>
<gene>
    <name evidence="16" type="ORF">CYME_CMK217C</name>
</gene>
<reference evidence="16 17" key="2">
    <citation type="journal article" date="2007" name="BMC Biol.">
        <title>A 100%-complete sequence reveals unusually simple genomic features in the hot-spring red alga Cyanidioschyzon merolae.</title>
        <authorList>
            <person name="Nozaki H."/>
            <person name="Takano H."/>
            <person name="Misumi O."/>
            <person name="Terasawa K."/>
            <person name="Matsuzaki M."/>
            <person name="Maruyama S."/>
            <person name="Nishida K."/>
            <person name="Yagisawa F."/>
            <person name="Yoshida Y."/>
            <person name="Fujiwara T."/>
            <person name="Takio S."/>
            <person name="Tamura K."/>
            <person name="Chung S.J."/>
            <person name="Nakamura S."/>
            <person name="Kuroiwa H."/>
            <person name="Tanaka K."/>
            <person name="Sato N."/>
            <person name="Kuroiwa T."/>
        </authorList>
    </citation>
    <scope>NUCLEOTIDE SEQUENCE [LARGE SCALE GENOMIC DNA]</scope>
    <source>
        <strain evidence="16 17">10D</strain>
    </source>
</reference>
<keyword evidence="8" id="KW-0443">Lipid metabolism</keyword>
<dbReference type="PANTHER" id="PTHR23063">
    <property type="entry name" value="PHOSPHOLIPID ACYLTRANSFERASE"/>
    <property type="match status" value="1"/>
</dbReference>
<keyword evidence="11" id="KW-1208">Phospholipid metabolism</keyword>
<comment type="subcellular location">
    <subcellularLocation>
        <location evidence="1">Membrane</location>
    </subcellularLocation>
</comment>
<feature type="compositionally biased region" description="Polar residues" evidence="13">
    <location>
        <begin position="67"/>
        <end position="84"/>
    </location>
</feature>
<dbReference type="RefSeq" id="XP_005536611.1">
    <property type="nucleotide sequence ID" value="XM_005536554.1"/>
</dbReference>
<evidence type="ECO:0000256" key="1">
    <source>
        <dbReference type="ARBA" id="ARBA00004370"/>
    </source>
</evidence>
<evidence type="ECO:0000256" key="2">
    <source>
        <dbReference type="ARBA" id="ARBA00005189"/>
    </source>
</evidence>
<organism evidence="16 17">
    <name type="scientific">Cyanidioschyzon merolae (strain NIES-3377 / 10D)</name>
    <name type="common">Unicellular red alga</name>
    <dbReference type="NCBI Taxonomy" id="280699"/>
    <lineage>
        <taxon>Eukaryota</taxon>
        <taxon>Rhodophyta</taxon>
        <taxon>Bangiophyceae</taxon>
        <taxon>Cyanidiales</taxon>
        <taxon>Cyanidiaceae</taxon>
        <taxon>Cyanidioschyzon</taxon>
    </lineage>
</organism>
<evidence type="ECO:0000259" key="15">
    <source>
        <dbReference type="SMART" id="SM00563"/>
    </source>
</evidence>
<evidence type="ECO:0000256" key="12">
    <source>
        <dbReference type="ARBA" id="ARBA00023315"/>
    </source>
</evidence>
<feature type="transmembrane region" description="Helical" evidence="14">
    <location>
        <begin position="594"/>
        <end position="618"/>
    </location>
</feature>
<sequence>MLFVRNWSLIRQLYIWGLDLTSRVIYGERAAGWRWQQHQQELETDPSRCVSEFASDRGPAAAAAESGTASNYQNAGQSDTSSVSLHRESGPQGDLQRRLSRLHSELELGGLGEWESYDAIRGLFDVIGDEACLTDRTEEYTNTRIRTHAAGARQQRAVLPLIAVVPPLAEAVGAMAGDSLTKCFESSAPRVWNLMTRTRSTPVPIILWPIWLFSIFIRYGILFPLRLGILIVGVSIFSTGFTLVHLLLRRRTRFKVYLQKQLIRFLASTLVASWSGLVRYHGERPRRRPNQIYVANHTSLIDLAIMIKDYPFSTIGQRHGGLAGRIQDLMSLVQNHIWFDREEGHDRRIVQRLLQEHVQNGEHEPVLVFPEGTCVNNEYCIMFKKGSFELGALVYPVAIKYNKAYADVFWNSARQVFLTHLFALMTSWAVVCDVYYLEPQQRRPEETPAAFAARVKHLIARRIGLIETNWDGFLKRHQVSPKFREHRQEMLAFLVRKQLERISTRKLPSIAEEVLCKADIEVTQRHPLDSVPSWIDRSTHIPGVPACQALRGLQRRRSVQKLWLSLPASASGRGEKHAQRSTMWSAVLERCQGLVVRLVALGLLVLLVGCISFVLSWLNKRVDYIAYVLRFWLHLWSLVVETLDIARHSVQWEITEARKVLRSVGQACRRIWR</sequence>
<dbReference type="InterPro" id="IPR002123">
    <property type="entry name" value="Plipid/glycerol_acylTrfase"/>
</dbReference>
<evidence type="ECO:0000256" key="5">
    <source>
        <dbReference type="ARBA" id="ARBA00022679"/>
    </source>
</evidence>
<accession>M1V5F4</accession>
<dbReference type="SMART" id="SM00563">
    <property type="entry name" value="PlsC"/>
    <property type="match status" value="1"/>
</dbReference>
<dbReference type="InterPro" id="IPR045252">
    <property type="entry name" value="LPCAT1-like"/>
</dbReference>
<dbReference type="SUPFAM" id="SSF69593">
    <property type="entry name" value="Glycerol-3-phosphate (1)-acyltransferase"/>
    <property type="match status" value="1"/>
</dbReference>
<keyword evidence="10" id="KW-0594">Phospholipid biosynthesis</keyword>
<reference evidence="16 17" key="1">
    <citation type="journal article" date="2004" name="Nature">
        <title>Genome sequence of the ultrasmall unicellular red alga Cyanidioschyzon merolae 10D.</title>
        <authorList>
            <person name="Matsuzaki M."/>
            <person name="Misumi O."/>
            <person name="Shin-i T."/>
            <person name="Maruyama S."/>
            <person name="Takahara M."/>
            <person name="Miyagishima S."/>
            <person name="Mori T."/>
            <person name="Nishida K."/>
            <person name="Yagisawa F."/>
            <person name="Nishida K."/>
            <person name="Yoshida Y."/>
            <person name="Nishimura Y."/>
            <person name="Nakao S."/>
            <person name="Kobayashi T."/>
            <person name="Momoyama Y."/>
            <person name="Higashiyama T."/>
            <person name="Minoda A."/>
            <person name="Sano M."/>
            <person name="Nomoto H."/>
            <person name="Oishi K."/>
            <person name="Hayashi H."/>
            <person name="Ohta F."/>
            <person name="Nishizaka S."/>
            <person name="Haga S."/>
            <person name="Miura S."/>
            <person name="Morishita T."/>
            <person name="Kabeya Y."/>
            <person name="Terasawa K."/>
            <person name="Suzuki Y."/>
            <person name="Ishii Y."/>
            <person name="Asakawa S."/>
            <person name="Takano H."/>
            <person name="Ohta N."/>
            <person name="Kuroiwa H."/>
            <person name="Tanaka K."/>
            <person name="Shimizu N."/>
            <person name="Sugano S."/>
            <person name="Sato N."/>
            <person name="Nozaki H."/>
            <person name="Ogasawara N."/>
            <person name="Kohara Y."/>
            <person name="Kuroiwa T."/>
        </authorList>
    </citation>
    <scope>NUCLEOTIDE SEQUENCE [LARGE SCALE GENOMIC DNA]</scope>
    <source>
        <strain evidence="16 17">10D</strain>
    </source>
</reference>
<feature type="transmembrane region" description="Helical" evidence="14">
    <location>
        <begin position="227"/>
        <end position="249"/>
    </location>
</feature>
<dbReference type="GO" id="GO:0004366">
    <property type="term" value="F:glycerol-3-phosphate O-acyltransferase activity"/>
    <property type="evidence" value="ECO:0007669"/>
    <property type="project" value="TreeGrafter"/>
</dbReference>
<evidence type="ECO:0000256" key="3">
    <source>
        <dbReference type="ARBA" id="ARBA00008655"/>
    </source>
</evidence>
<name>M1V5F4_CYAM1</name>
<comment type="pathway">
    <text evidence="2">Lipid metabolism.</text>
</comment>
<evidence type="ECO:0000256" key="8">
    <source>
        <dbReference type="ARBA" id="ARBA00023098"/>
    </source>
</evidence>
<keyword evidence="7 14" id="KW-1133">Transmembrane helix</keyword>
<evidence type="ECO:0000256" key="10">
    <source>
        <dbReference type="ARBA" id="ARBA00023209"/>
    </source>
</evidence>
<evidence type="ECO:0000256" key="14">
    <source>
        <dbReference type="SAM" id="Phobius"/>
    </source>
</evidence>
<comment type="similarity">
    <text evidence="3">Belongs to the 1-acyl-sn-glycerol-3-phosphate acyltransferase family.</text>
</comment>
<feature type="transmembrane region" description="Helical" evidence="14">
    <location>
        <begin position="203"/>
        <end position="221"/>
    </location>
</feature>
<keyword evidence="4" id="KW-0444">Lipid biosynthesis</keyword>
<dbReference type="HOGENOM" id="CLU_408489_0_0_1"/>
<dbReference type="eggNOG" id="KOG2898">
    <property type="taxonomic scope" value="Eukaryota"/>
</dbReference>
<dbReference type="GeneID" id="16994345"/>
<proteinExistence type="inferred from homology"/>
<keyword evidence="12 16" id="KW-0012">Acyltransferase</keyword>
<dbReference type="PANTHER" id="PTHR23063:SF2">
    <property type="entry name" value="GLYCEROL-3-PHOSPHATE ACYLTRANSFERASE 4, ISOFORM D-RELATED"/>
    <property type="match status" value="1"/>
</dbReference>